<dbReference type="Pfam" id="PF07729">
    <property type="entry name" value="FCD"/>
    <property type="match status" value="1"/>
</dbReference>
<dbReference type="Gene3D" id="1.20.120.530">
    <property type="entry name" value="GntR ligand-binding domain-like"/>
    <property type="match status" value="1"/>
</dbReference>
<reference evidence="7" key="1">
    <citation type="submission" date="2015-07" db="EMBL/GenBank/DDBJ databases">
        <title>Genome sequencing project for genomic taxonomy and phylogenomics of Bacillus-like bacteria.</title>
        <authorList>
            <person name="Liu B."/>
            <person name="Wang J."/>
            <person name="Zhu Y."/>
            <person name="Liu G."/>
            <person name="Chen Q."/>
            <person name="Chen Z."/>
            <person name="Lan J."/>
            <person name="Che J."/>
            <person name="Ge C."/>
            <person name="Shi H."/>
            <person name="Pan Z."/>
            <person name="Liu X."/>
        </authorList>
    </citation>
    <scope>NUCLEOTIDE SEQUENCE [LARGE SCALE GENOMIC DNA]</scope>
    <source>
        <strain evidence="7">DSM 9887</strain>
    </source>
</reference>
<dbReference type="Pfam" id="PF00392">
    <property type="entry name" value="GntR"/>
    <property type="match status" value="1"/>
</dbReference>
<protein>
    <submittedName>
        <fullName evidence="5 6">Transcriptional regulator</fullName>
    </submittedName>
</protein>
<proteinExistence type="predicted"/>
<dbReference type="AlphaFoldDB" id="A0A0K9YUU0"/>
<evidence type="ECO:0000256" key="1">
    <source>
        <dbReference type="ARBA" id="ARBA00023015"/>
    </source>
</evidence>
<keyword evidence="8" id="KW-1185">Reference proteome</keyword>
<dbReference type="RefSeq" id="WP_049738509.1">
    <property type="nucleotide sequence ID" value="NZ_BJON01000016.1"/>
</dbReference>
<evidence type="ECO:0000313" key="7">
    <source>
        <dbReference type="Proteomes" id="UP000036834"/>
    </source>
</evidence>
<accession>A0A0K9YUU0</accession>
<feature type="domain" description="HTH gntR-type" evidence="4">
    <location>
        <begin position="9"/>
        <end position="77"/>
    </location>
</feature>
<dbReference type="InterPro" id="IPR036390">
    <property type="entry name" value="WH_DNA-bd_sf"/>
</dbReference>
<dbReference type="EMBL" id="BJON01000016">
    <property type="protein sequence ID" value="GED70612.1"/>
    <property type="molecule type" value="Genomic_DNA"/>
</dbReference>
<keyword evidence="3" id="KW-0804">Transcription</keyword>
<dbReference type="EMBL" id="LGIQ01000007">
    <property type="protein sequence ID" value="KNB72456.1"/>
    <property type="molecule type" value="Genomic_DNA"/>
</dbReference>
<reference evidence="5 8" key="3">
    <citation type="submission" date="2019-06" db="EMBL/GenBank/DDBJ databases">
        <title>Whole genome shotgun sequence of Brevibacillus reuszeri NBRC 15719.</title>
        <authorList>
            <person name="Hosoyama A."/>
            <person name="Uohara A."/>
            <person name="Ohji S."/>
            <person name="Ichikawa N."/>
        </authorList>
    </citation>
    <scope>NUCLEOTIDE SEQUENCE [LARGE SCALE GENOMIC DNA]</scope>
    <source>
        <strain evidence="5 8">NBRC 15719</strain>
    </source>
</reference>
<dbReference type="OrthoDB" id="9782299at2"/>
<dbReference type="InterPro" id="IPR011711">
    <property type="entry name" value="GntR_C"/>
</dbReference>
<dbReference type="PANTHER" id="PTHR43537:SF47">
    <property type="entry name" value="REGULATORY PROTEIN GNTR HTH"/>
    <property type="match status" value="1"/>
</dbReference>
<evidence type="ECO:0000256" key="3">
    <source>
        <dbReference type="ARBA" id="ARBA00023163"/>
    </source>
</evidence>
<dbReference type="SMART" id="SM00345">
    <property type="entry name" value="HTH_GNTR"/>
    <property type="match status" value="1"/>
</dbReference>
<sequence>MTLQKTTRSSLVKQVVDQLVQRIETGTWSVGERIPPEPELVEQLGVSRNTLREAVQALIHNGMLEARQGDGTYVRSSSEFGAAMQRRLQRSTVIEILEVRHGLEREIARLAAARRTDEDLALIREKLTQSQAILHDAEAYTLADLDFHMAIASATYNGVMIDLYKNMSESLHYSISGTQELVDMKDILFKHHTALVEAIRVQDQSAAEEAASSLIQVSKTALMQLIKEGSIQL</sequence>
<evidence type="ECO:0000256" key="2">
    <source>
        <dbReference type="ARBA" id="ARBA00023125"/>
    </source>
</evidence>
<evidence type="ECO:0000313" key="8">
    <source>
        <dbReference type="Proteomes" id="UP000319578"/>
    </source>
</evidence>
<dbReference type="PROSITE" id="PS50949">
    <property type="entry name" value="HTH_GNTR"/>
    <property type="match status" value="1"/>
</dbReference>
<keyword evidence="2" id="KW-0238">DNA-binding</keyword>
<dbReference type="Proteomes" id="UP000319578">
    <property type="component" value="Unassembled WGS sequence"/>
</dbReference>
<name>A0A0K9YUU0_9BACL</name>
<reference evidence="6" key="2">
    <citation type="submission" date="2015-07" db="EMBL/GenBank/DDBJ databases">
        <title>MeaNS - Measles Nucleotide Surveillance Program.</title>
        <authorList>
            <person name="Tran T."/>
            <person name="Druce J."/>
        </authorList>
    </citation>
    <scope>NUCLEOTIDE SEQUENCE</scope>
    <source>
        <strain evidence="6">DSM 9887</strain>
    </source>
</reference>
<evidence type="ECO:0000313" key="5">
    <source>
        <dbReference type="EMBL" id="GED70612.1"/>
    </source>
</evidence>
<comment type="caution">
    <text evidence="6">The sequence shown here is derived from an EMBL/GenBank/DDBJ whole genome shotgun (WGS) entry which is preliminary data.</text>
</comment>
<dbReference type="Proteomes" id="UP000036834">
    <property type="component" value="Unassembled WGS sequence"/>
</dbReference>
<dbReference type="InterPro" id="IPR036388">
    <property type="entry name" value="WH-like_DNA-bd_sf"/>
</dbReference>
<dbReference type="PATRIC" id="fig|54915.3.peg.1225"/>
<dbReference type="SMART" id="SM00895">
    <property type="entry name" value="FCD"/>
    <property type="match status" value="1"/>
</dbReference>
<dbReference type="GO" id="GO:0003677">
    <property type="term" value="F:DNA binding"/>
    <property type="evidence" value="ECO:0007669"/>
    <property type="project" value="UniProtKB-KW"/>
</dbReference>
<dbReference type="GO" id="GO:0003700">
    <property type="term" value="F:DNA-binding transcription factor activity"/>
    <property type="evidence" value="ECO:0007669"/>
    <property type="project" value="InterPro"/>
</dbReference>
<dbReference type="SUPFAM" id="SSF46785">
    <property type="entry name" value="Winged helix' DNA-binding domain"/>
    <property type="match status" value="1"/>
</dbReference>
<dbReference type="CDD" id="cd07377">
    <property type="entry name" value="WHTH_GntR"/>
    <property type="match status" value="1"/>
</dbReference>
<keyword evidence="1" id="KW-0805">Transcription regulation</keyword>
<dbReference type="STRING" id="54915.ADS79_11335"/>
<dbReference type="InterPro" id="IPR008920">
    <property type="entry name" value="TF_FadR/GntR_C"/>
</dbReference>
<dbReference type="Gene3D" id="1.10.10.10">
    <property type="entry name" value="Winged helix-like DNA-binding domain superfamily/Winged helix DNA-binding domain"/>
    <property type="match status" value="1"/>
</dbReference>
<dbReference type="PANTHER" id="PTHR43537">
    <property type="entry name" value="TRANSCRIPTIONAL REGULATOR, GNTR FAMILY"/>
    <property type="match status" value="1"/>
</dbReference>
<dbReference type="SUPFAM" id="SSF48008">
    <property type="entry name" value="GntR ligand-binding domain-like"/>
    <property type="match status" value="1"/>
</dbReference>
<evidence type="ECO:0000313" key="6">
    <source>
        <dbReference type="EMBL" id="KNB72456.1"/>
    </source>
</evidence>
<dbReference type="PRINTS" id="PR00035">
    <property type="entry name" value="HTHGNTR"/>
</dbReference>
<gene>
    <name evidence="6" type="ORF">ADS79_11335</name>
    <name evidence="5" type="ORF">BRE01_43140</name>
</gene>
<dbReference type="InterPro" id="IPR000524">
    <property type="entry name" value="Tscrpt_reg_HTH_GntR"/>
</dbReference>
<organism evidence="6 7">
    <name type="scientific">Brevibacillus reuszeri</name>
    <dbReference type="NCBI Taxonomy" id="54915"/>
    <lineage>
        <taxon>Bacteria</taxon>
        <taxon>Bacillati</taxon>
        <taxon>Bacillota</taxon>
        <taxon>Bacilli</taxon>
        <taxon>Bacillales</taxon>
        <taxon>Paenibacillaceae</taxon>
        <taxon>Brevibacillus</taxon>
    </lineage>
</organism>
<evidence type="ECO:0000259" key="4">
    <source>
        <dbReference type="PROSITE" id="PS50949"/>
    </source>
</evidence>